<feature type="domain" description="Alpha-amylase/branching enzyme C-terminal all beta" evidence="1">
    <location>
        <begin position="3"/>
        <end position="51"/>
    </location>
</feature>
<dbReference type="RefSeq" id="WP_131519446.1">
    <property type="nucleotide sequence ID" value="NZ_SJKD01000021.1"/>
</dbReference>
<accession>A0A4R0IK56</accession>
<dbReference type="GO" id="GO:0005975">
    <property type="term" value="P:carbohydrate metabolic process"/>
    <property type="evidence" value="ECO:0007669"/>
    <property type="project" value="InterPro"/>
</dbReference>
<dbReference type="SUPFAM" id="SSF51011">
    <property type="entry name" value="Glycosyl hydrolase domain"/>
    <property type="match status" value="1"/>
</dbReference>
<dbReference type="Proteomes" id="UP000293342">
    <property type="component" value="Unassembled WGS sequence"/>
</dbReference>
<dbReference type="Pfam" id="PF02806">
    <property type="entry name" value="Alpha-amylase_C"/>
    <property type="match status" value="1"/>
</dbReference>
<evidence type="ECO:0000313" key="2">
    <source>
        <dbReference type="EMBL" id="TCC32640.1"/>
    </source>
</evidence>
<dbReference type="InterPro" id="IPR006048">
    <property type="entry name" value="A-amylase/branching_C"/>
</dbReference>
<dbReference type="EMBL" id="SJKD01000021">
    <property type="protein sequence ID" value="TCC32640.1"/>
    <property type="molecule type" value="Genomic_DNA"/>
</dbReference>
<name>A0A4R0IK56_9ACTN</name>
<dbReference type="AlphaFoldDB" id="A0A4R0IK56"/>
<sequence>MVDNGNDAVAFRRGDKCYLILKDESSALDRSFHTNLPASAYCDNFHADYTIGHRIGPPLGLISRSMFPRFVDGRVGREFTGITESLMAWVGPAIGVGAVRRGRGIDERRRECCPGGSQVVLLVVDSGDLVADRCDRHE</sequence>
<reference evidence="2 3" key="1">
    <citation type="submission" date="2019-02" db="EMBL/GenBank/DDBJ databases">
        <title>Kribbella capetownensis sp. nov. and Kribbella speibonae sp. nov., isolated from soil.</title>
        <authorList>
            <person name="Curtis S.M."/>
            <person name="Norton I."/>
            <person name="Everest G.J."/>
            <person name="Meyers P.R."/>
        </authorList>
    </citation>
    <scope>NUCLEOTIDE SEQUENCE [LARGE SCALE GENOMIC DNA]</scope>
    <source>
        <strain evidence="2 3">YM53</strain>
    </source>
</reference>
<protein>
    <recommendedName>
        <fullName evidence="1">Alpha-amylase/branching enzyme C-terminal all beta domain-containing protein</fullName>
    </recommendedName>
</protein>
<evidence type="ECO:0000259" key="1">
    <source>
        <dbReference type="Pfam" id="PF02806"/>
    </source>
</evidence>
<dbReference type="GO" id="GO:0043169">
    <property type="term" value="F:cation binding"/>
    <property type="evidence" value="ECO:0007669"/>
    <property type="project" value="InterPro"/>
</dbReference>
<organism evidence="2 3">
    <name type="scientific">Kribbella capetownensis</name>
    <dbReference type="NCBI Taxonomy" id="1572659"/>
    <lineage>
        <taxon>Bacteria</taxon>
        <taxon>Bacillati</taxon>
        <taxon>Actinomycetota</taxon>
        <taxon>Actinomycetes</taxon>
        <taxon>Propionibacteriales</taxon>
        <taxon>Kribbellaceae</taxon>
        <taxon>Kribbella</taxon>
    </lineage>
</organism>
<evidence type="ECO:0000313" key="3">
    <source>
        <dbReference type="Proteomes" id="UP000293342"/>
    </source>
</evidence>
<keyword evidence="3" id="KW-1185">Reference proteome</keyword>
<dbReference type="GO" id="GO:0003824">
    <property type="term" value="F:catalytic activity"/>
    <property type="evidence" value="ECO:0007669"/>
    <property type="project" value="InterPro"/>
</dbReference>
<dbReference type="OrthoDB" id="9805159at2"/>
<gene>
    <name evidence="2" type="ORF">E0H75_42630</name>
</gene>
<proteinExistence type="predicted"/>
<dbReference type="Gene3D" id="2.60.40.1180">
    <property type="entry name" value="Golgi alpha-mannosidase II"/>
    <property type="match status" value="1"/>
</dbReference>
<dbReference type="InterPro" id="IPR013780">
    <property type="entry name" value="Glyco_hydro_b"/>
</dbReference>
<comment type="caution">
    <text evidence="2">The sequence shown here is derived from an EMBL/GenBank/DDBJ whole genome shotgun (WGS) entry which is preliminary data.</text>
</comment>